<dbReference type="Pfam" id="PF13041">
    <property type="entry name" value="PPR_2"/>
    <property type="match status" value="1"/>
</dbReference>
<comment type="caution">
    <text evidence="4">The sequence shown here is derived from an EMBL/GenBank/DDBJ whole genome shotgun (WGS) entry which is preliminary data.</text>
</comment>
<evidence type="ECO:0008006" key="6">
    <source>
        <dbReference type="Google" id="ProtNLM"/>
    </source>
</evidence>
<dbReference type="EMBL" id="JAEACU010000007">
    <property type="protein sequence ID" value="KAH7521405.1"/>
    <property type="molecule type" value="Genomic_DNA"/>
</dbReference>
<sequence length="223" mass="24024">MFVYVRSSSKALLVSLACLCPDQARGSVLLLASRAQQPSAVMGCSSPTLFYFLSHALSTKTQSTCSLTPETNIQFPDDCGVKPTDTTKVCILSAASQLGVLETGACVYGYIEKTIPFPENDVFISTGLIDMYLKCGCLDSALTIFMRMEEKNVLTWTAMATGLAIHGKGKEALKLFNEMDAYGVKPNSVTFTSLLSACCHGGLVEEGLHFFFCHFISSSSSIC</sequence>
<dbReference type="GO" id="GO:0009451">
    <property type="term" value="P:RNA modification"/>
    <property type="evidence" value="ECO:0007669"/>
    <property type="project" value="InterPro"/>
</dbReference>
<organism evidence="4 5">
    <name type="scientific">Ziziphus jujuba var. spinosa</name>
    <dbReference type="NCBI Taxonomy" id="714518"/>
    <lineage>
        <taxon>Eukaryota</taxon>
        <taxon>Viridiplantae</taxon>
        <taxon>Streptophyta</taxon>
        <taxon>Embryophyta</taxon>
        <taxon>Tracheophyta</taxon>
        <taxon>Spermatophyta</taxon>
        <taxon>Magnoliopsida</taxon>
        <taxon>eudicotyledons</taxon>
        <taxon>Gunneridae</taxon>
        <taxon>Pentapetalae</taxon>
        <taxon>rosids</taxon>
        <taxon>fabids</taxon>
        <taxon>Rosales</taxon>
        <taxon>Rhamnaceae</taxon>
        <taxon>Paliureae</taxon>
        <taxon>Ziziphus</taxon>
    </lineage>
</organism>
<dbReference type="InterPro" id="IPR046960">
    <property type="entry name" value="PPR_At4g14850-like_plant"/>
</dbReference>
<evidence type="ECO:0000313" key="4">
    <source>
        <dbReference type="EMBL" id="KAH7521405.1"/>
    </source>
</evidence>
<dbReference type="GO" id="GO:0003723">
    <property type="term" value="F:RNA binding"/>
    <property type="evidence" value="ECO:0007669"/>
    <property type="project" value="InterPro"/>
</dbReference>
<dbReference type="InterPro" id="IPR002885">
    <property type="entry name" value="PPR_rpt"/>
</dbReference>
<dbReference type="InterPro" id="IPR011990">
    <property type="entry name" value="TPR-like_helical_dom_sf"/>
</dbReference>
<dbReference type="FunFam" id="1.25.40.10:FF:000144">
    <property type="entry name" value="Pentatricopeptide repeat-containing protein, mitochondrial"/>
    <property type="match status" value="1"/>
</dbReference>
<feature type="chain" id="PRO_5037860431" description="Pentatricopeptide repeat-containing protein" evidence="3">
    <location>
        <begin position="27"/>
        <end position="223"/>
    </location>
</feature>
<evidence type="ECO:0000256" key="3">
    <source>
        <dbReference type="SAM" id="SignalP"/>
    </source>
</evidence>
<reference evidence="4" key="1">
    <citation type="journal article" date="2021" name="Front. Plant Sci.">
        <title>Chromosome-Scale Genome Assembly for Chinese Sour Jujube and Insights Into Its Genome Evolution and Domestication Signature.</title>
        <authorList>
            <person name="Shen L.-Y."/>
            <person name="Luo H."/>
            <person name="Wang X.-L."/>
            <person name="Wang X.-M."/>
            <person name="Qiu X.-J."/>
            <person name="Liu H."/>
            <person name="Zhou S.-S."/>
            <person name="Jia K.-H."/>
            <person name="Nie S."/>
            <person name="Bao Y.-T."/>
            <person name="Zhang R.-G."/>
            <person name="Yun Q.-Z."/>
            <person name="Chai Y.-H."/>
            <person name="Lu J.-Y."/>
            <person name="Li Y."/>
            <person name="Zhao S.-W."/>
            <person name="Mao J.-F."/>
            <person name="Jia S.-G."/>
            <person name="Mao Y.-M."/>
        </authorList>
    </citation>
    <scope>NUCLEOTIDE SEQUENCE</scope>
    <source>
        <strain evidence="4">AT0</strain>
        <tissue evidence="4">Leaf</tissue>
    </source>
</reference>
<evidence type="ECO:0000313" key="5">
    <source>
        <dbReference type="Proteomes" id="UP000813462"/>
    </source>
</evidence>
<name>A0A978V222_ZIZJJ</name>
<feature type="signal peptide" evidence="3">
    <location>
        <begin position="1"/>
        <end position="26"/>
    </location>
</feature>
<evidence type="ECO:0000256" key="1">
    <source>
        <dbReference type="ARBA" id="ARBA00022737"/>
    </source>
</evidence>
<evidence type="ECO:0000256" key="2">
    <source>
        <dbReference type="PROSITE-ProRule" id="PRU00708"/>
    </source>
</evidence>
<gene>
    <name evidence="4" type="ORF">FEM48_Zijuj07G0029500</name>
</gene>
<proteinExistence type="predicted"/>
<dbReference type="AlphaFoldDB" id="A0A978V222"/>
<dbReference type="Gene3D" id="1.25.40.10">
    <property type="entry name" value="Tetratricopeptide repeat domain"/>
    <property type="match status" value="1"/>
</dbReference>
<dbReference type="PANTHER" id="PTHR47926">
    <property type="entry name" value="PENTATRICOPEPTIDE REPEAT-CONTAINING PROTEIN"/>
    <property type="match status" value="1"/>
</dbReference>
<dbReference type="PROSITE" id="PS51375">
    <property type="entry name" value="PPR"/>
    <property type="match status" value="1"/>
</dbReference>
<dbReference type="PANTHER" id="PTHR47926:SF537">
    <property type="entry name" value="PENTACOTRIPEPTIDE-REPEAT REGION OF PRORP DOMAIN-CONTAINING PROTEIN"/>
    <property type="match status" value="1"/>
</dbReference>
<feature type="repeat" description="PPR" evidence="2">
    <location>
        <begin position="152"/>
        <end position="186"/>
    </location>
</feature>
<dbReference type="NCBIfam" id="TIGR00756">
    <property type="entry name" value="PPR"/>
    <property type="match status" value="2"/>
</dbReference>
<dbReference type="Proteomes" id="UP000813462">
    <property type="component" value="Unassembled WGS sequence"/>
</dbReference>
<accession>A0A978V222</accession>
<protein>
    <recommendedName>
        <fullName evidence="6">Pentatricopeptide repeat-containing protein</fullName>
    </recommendedName>
</protein>
<keyword evidence="3" id="KW-0732">Signal</keyword>
<keyword evidence="1" id="KW-0677">Repeat</keyword>